<organism evidence="1 2">
    <name type="scientific">Clostridium sartagoforme AAU1</name>
    <dbReference type="NCBI Taxonomy" id="1202534"/>
    <lineage>
        <taxon>Bacteria</taxon>
        <taxon>Bacillati</taxon>
        <taxon>Bacillota</taxon>
        <taxon>Clostridia</taxon>
        <taxon>Eubacteriales</taxon>
        <taxon>Clostridiaceae</taxon>
        <taxon>Clostridium</taxon>
    </lineage>
</organism>
<accession>R9C581</accession>
<evidence type="ECO:0000313" key="1">
    <source>
        <dbReference type="EMBL" id="EOR24462.1"/>
    </source>
</evidence>
<keyword evidence="2" id="KW-1185">Reference proteome</keyword>
<proteinExistence type="predicted"/>
<dbReference type="RefSeq" id="WP_016207862.1">
    <property type="nucleotide sequence ID" value="NZ_ASRV01000150.1"/>
</dbReference>
<name>R9C581_9CLOT</name>
<dbReference type="PATRIC" id="fig|1202534.3.peg.2517"/>
<dbReference type="Proteomes" id="UP000013988">
    <property type="component" value="Unassembled WGS sequence"/>
</dbReference>
<evidence type="ECO:0000313" key="2">
    <source>
        <dbReference type="Proteomes" id="UP000013988"/>
    </source>
</evidence>
<reference evidence="1 2" key="1">
    <citation type="submission" date="2013-03" db="EMBL/GenBank/DDBJ databases">
        <title>Whole genome shotgun sequencing of Clostridium sartagoforme AAU1.</title>
        <authorList>
            <person name="Joshi C.G."/>
            <person name="Duggirala S.M."/>
            <person name="Nathani N.M."/>
            <person name="Bhatt V.D."/>
            <person name="Patel A.K."/>
            <person name="Pandya P.R."/>
            <person name="KaPatel J.A."/>
        </authorList>
    </citation>
    <scope>NUCLEOTIDE SEQUENCE [LARGE SCALE GENOMIC DNA]</scope>
    <source>
        <strain evidence="1 2">AAU1</strain>
    </source>
</reference>
<dbReference type="EMBL" id="ASRV01000150">
    <property type="protein sequence ID" value="EOR24462.1"/>
    <property type="molecule type" value="Genomic_DNA"/>
</dbReference>
<gene>
    <name evidence="1" type="ORF">A500_12694</name>
</gene>
<comment type="caution">
    <text evidence="1">The sequence shown here is derived from an EMBL/GenBank/DDBJ whole genome shotgun (WGS) entry which is preliminary data.</text>
</comment>
<dbReference type="AlphaFoldDB" id="R9C581"/>
<protein>
    <submittedName>
        <fullName evidence="1">Putative type I restriction enzyme, HsdR subunit</fullName>
    </submittedName>
</protein>
<sequence length="155" mass="18807">MELFDYLNERDKKGLKIAIGQWLGYKFSNIVKENGLEINFINNIDRMKLAEQFMNERIGRHTFTDFKRWYWGNRDYERYEIENDIAQFIDLKIPKNYYACLKESLGEEYIKGEYKGIDTVDGISFSYEENYKLEEMTLERIQINMNINKTKKYKK</sequence>